<reference evidence="3" key="1">
    <citation type="submission" date="2023-05" db="EMBL/GenBank/DDBJ databases">
        <title>Nepenthes gracilis genome sequencing.</title>
        <authorList>
            <person name="Fukushima K."/>
        </authorList>
    </citation>
    <scope>NUCLEOTIDE SEQUENCE</scope>
    <source>
        <strain evidence="3">SING2019-196</strain>
    </source>
</reference>
<accession>A0AAD3XP88</accession>
<evidence type="ECO:0000313" key="4">
    <source>
        <dbReference type="Proteomes" id="UP001279734"/>
    </source>
</evidence>
<dbReference type="NCBIfam" id="TIGR00756">
    <property type="entry name" value="PPR"/>
    <property type="match status" value="1"/>
</dbReference>
<dbReference type="AlphaFoldDB" id="A0AAD3XP88"/>
<evidence type="ECO:0000256" key="2">
    <source>
        <dbReference type="PROSITE-ProRule" id="PRU00708"/>
    </source>
</evidence>
<sequence>MRKLGFSPDEFTLGSVLRACAALKALSCGSQVQCYAVKSGFELNLIVGSALARPYMRCKIHAQSWQRLDKANRFVPDVIKTGATSVVAVISSLISLYSRCGCLDDSEKAFMERSEADVVLWSSMIAAYGFHGQGDKAIKLFKKMEQEGL</sequence>
<evidence type="ECO:0000313" key="3">
    <source>
        <dbReference type="EMBL" id="GMH11521.1"/>
    </source>
</evidence>
<evidence type="ECO:0000256" key="1">
    <source>
        <dbReference type="ARBA" id="ARBA00022737"/>
    </source>
</evidence>
<dbReference type="GO" id="GO:0003723">
    <property type="term" value="F:RNA binding"/>
    <property type="evidence" value="ECO:0007669"/>
    <property type="project" value="InterPro"/>
</dbReference>
<gene>
    <name evidence="3" type="ORF">Nepgr_013362</name>
</gene>
<proteinExistence type="predicted"/>
<dbReference type="GO" id="GO:0009451">
    <property type="term" value="P:RNA modification"/>
    <property type="evidence" value="ECO:0007669"/>
    <property type="project" value="InterPro"/>
</dbReference>
<dbReference type="InterPro" id="IPR002885">
    <property type="entry name" value="PPR_rpt"/>
</dbReference>
<dbReference type="Gene3D" id="1.25.40.10">
    <property type="entry name" value="Tetratricopeptide repeat domain"/>
    <property type="match status" value="1"/>
</dbReference>
<dbReference type="InterPro" id="IPR046960">
    <property type="entry name" value="PPR_At4g14850-like_plant"/>
</dbReference>
<keyword evidence="4" id="KW-1185">Reference proteome</keyword>
<organism evidence="3 4">
    <name type="scientific">Nepenthes gracilis</name>
    <name type="common">Slender pitcher plant</name>
    <dbReference type="NCBI Taxonomy" id="150966"/>
    <lineage>
        <taxon>Eukaryota</taxon>
        <taxon>Viridiplantae</taxon>
        <taxon>Streptophyta</taxon>
        <taxon>Embryophyta</taxon>
        <taxon>Tracheophyta</taxon>
        <taxon>Spermatophyta</taxon>
        <taxon>Magnoliopsida</taxon>
        <taxon>eudicotyledons</taxon>
        <taxon>Gunneridae</taxon>
        <taxon>Pentapetalae</taxon>
        <taxon>Caryophyllales</taxon>
        <taxon>Nepenthaceae</taxon>
        <taxon>Nepenthes</taxon>
    </lineage>
</organism>
<feature type="repeat" description="PPR" evidence="2">
    <location>
        <begin position="117"/>
        <end position="149"/>
    </location>
</feature>
<keyword evidence="1" id="KW-0677">Repeat</keyword>
<dbReference type="InterPro" id="IPR011990">
    <property type="entry name" value="TPR-like_helical_dom_sf"/>
</dbReference>
<dbReference type="EMBL" id="BSYO01000011">
    <property type="protein sequence ID" value="GMH11521.1"/>
    <property type="molecule type" value="Genomic_DNA"/>
</dbReference>
<dbReference type="PANTHER" id="PTHR47926">
    <property type="entry name" value="PENTATRICOPEPTIDE REPEAT-CONTAINING PROTEIN"/>
    <property type="match status" value="1"/>
</dbReference>
<dbReference type="Proteomes" id="UP001279734">
    <property type="component" value="Unassembled WGS sequence"/>
</dbReference>
<dbReference type="Pfam" id="PF01535">
    <property type="entry name" value="PPR"/>
    <property type="match status" value="2"/>
</dbReference>
<evidence type="ECO:0008006" key="5">
    <source>
        <dbReference type="Google" id="ProtNLM"/>
    </source>
</evidence>
<comment type="caution">
    <text evidence="3">The sequence shown here is derived from an EMBL/GenBank/DDBJ whole genome shotgun (WGS) entry which is preliminary data.</text>
</comment>
<dbReference type="PANTHER" id="PTHR47926:SF409">
    <property type="entry name" value="DYW DOMAIN-CONTAINING PROTEIN"/>
    <property type="match status" value="1"/>
</dbReference>
<dbReference type="PROSITE" id="PS51375">
    <property type="entry name" value="PPR"/>
    <property type="match status" value="1"/>
</dbReference>
<protein>
    <recommendedName>
        <fullName evidence="5">Pentatricopeptide repeat-containing protein</fullName>
    </recommendedName>
</protein>
<name>A0AAD3XP88_NEPGR</name>